<dbReference type="Proteomes" id="UP001187471">
    <property type="component" value="Unassembled WGS sequence"/>
</dbReference>
<name>A0AA88RS32_9ASTE</name>
<feature type="region of interest" description="Disordered" evidence="1">
    <location>
        <begin position="1"/>
        <end position="36"/>
    </location>
</feature>
<evidence type="ECO:0000256" key="1">
    <source>
        <dbReference type="SAM" id="MobiDB-lite"/>
    </source>
</evidence>
<dbReference type="EMBL" id="JAVXUO010000140">
    <property type="protein sequence ID" value="KAK2995059.1"/>
    <property type="molecule type" value="Genomic_DNA"/>
</dbReference>
<gene>
    <name evidence="2" type="ORF">RJ640_024517</name>
</gene>
<comment type="caution">
    <text evidence="2">The sequence shown here is derived from an EMBL/GenBank/DDBJ whole genome shotgun (WGS) entry which is preliminary data.</text>
</comment>
<dbReference type="AlphaFoldDB" id="A0AA88RS32"/>
<organism evidence="2 3">
    <name type="scientific">Escallonia rubra</name>
    <dbReference type="NCBI Taxonomy" id="112253"/>
    <lineage>
        <taxon>Eukaryota</taxon>
        <taxon>Viridiplantae</taxon>
        <taxon>Streptophyta</taxon>
        <taxon>Embryophyta</taxon>
        <taxon>Tracheophyta</taxon>
        <taxon>Spermatophyta</taxon>
        <taxon>Magnoliopsida</taxon>
        <taxon>eudicotyledons</taxon>
        <taxon>Gunneridae</taxon>
        <taxon>Pentapetalae</taxon>
        <taxon>asterids</taxon>
        <taxon>campanulids</taxon>
        <taxon>Escalloniales</taxon>
        <taxon>Escalloniaceae</taxon>
        <taxon>Escallonia</taxon>
    </lineage>
</organism>
<feature type="region of interest" description="Disordered" evidence="1">
    <location>
        <begin position="74"/>
        <end position="104"/>
    </location>
</feature>
<evidence type="ECO:0000313" key="2">
    <source>
        <dbReference type="EMBL" id="KAK2995059.1"/>
    </source>
</evidence>
<proteinExistence type="predicted"/>
<sequence>MCYPKLSSHGKTAKKAKREDKTTKHITPAGTSTVSDTSTDIITSSVLFPETPLLQYLVDMFHFITYSLLPPGSIPTENKPGEGSSGFFHEHQITIFREFKPRKR</sequence>
<accession>A0AA88RS32</accession>
<protein>
    <submittedName>
        <fullName evidence="2">Uncharacterized protein</fullName>
    </submittedName>
</protein>
<reference evidence="2" key="1">
    <citation type="submission" date="2022-12" db="EMBL/GenBank/DDBJ databases">
        <title>Draft genome assemblies for two species of Escallonia (Escalloniales).</title>
        <authorList>
            <person name="Chanderbali A."/>
            <person name="Dervinis C."/>
            <person name="Anghel I."/>
            <person name="Soltis D."/>
            <person name="Soltis P."/>
            <person name="Zapata F."/>
        </authorList>
    </citation>
    <scope>NUCLEOTIDE SEQUENCE</scope>
    <source>
        <strain evidence="2">UCBG92.1500</strain>
        <tissue evidence="2">Leaf</tissue>
    </source>
</reference>
<evidence type="ECO:0000313" key="3">
    <source>
        <dbReference type="Proteomes" id="UP001187471"/>
    </source>
</evidence>
<keyword evidence="3" id="KW-1185">Reference proteome</keyword>